<dbReference type="AlphaFoldDB" id="A0A4C1YRD3"/>
<evidence type="ECO:0000256" key="1">
    <source>
        <dbReference type="SAM" id="MobiDB-lite"/>
    </source>
</evidence>
<evidence type="ECO:0000313" key="2">
    <source>
        <dbReference type="EMBL" id="GBP78688.1"/>
    </source>
</evidence>
<evidence type="ECO:0000313" key="3">
    <source>
        <dbReference type="Proteomes" id="UP000299102"/>
    </source>
</evidence>
<protein>
    <submittedName>
        <fullName evidence="2">Uncharacterized protein</fullName>
    </submittedName>
</protein>
<sequence>MTRASKYVQFEEKVKAESTRGKKKTDPVPSSNSVNSSNVDCDRSRSDMFSPSSVKKLMEAKVEDALIKERKANEEDNISISGSDNNGKDGDHFYSTVIQSEENRHIKLMTLVNPLLSFIYCDGGGELETVRESGRTSASADDIRICLIFLTHGSHVPR</sequence>
<reference evidence="2 3" key="1">
    <citation type="journal article" date="2019" name="Commun. Biol.">
        <title>The bagworm genome reveals a unique fibroin gene that provides high tensile strength.</title>
        <authorList>
            <person name="Kono N."/>
            <person name="Nakamura H."/>
            <person name="Ohtoshi R."/>
            <person name="Tomita M."/>
            <person name="Numata K."/>
            <person name="Arakawa K."/>
        </authorList>
    </citation>
    <scope>NUCLEOTIDE SEQUENCE [LARGE SCALE GENOMIC DNA]</scope>
</reference>
<name>A0A4C1YRD3_EUMVA</name>
<accession>A0A4C1YRD3</accession>
<feature type="compositionally biased region" description="Basic and acidic residues" evidence="1">
    <location>
        <begin position="9"/>
        <end position="26"/>
    </location>
</feature>
<dbReference type="Proteomes" id="UP000299102">
    <property type="component" value="Unassembled WGS sequence"/>
</dbReference>
<organism evidence="2 3">
    <name type="scientific">Eumeta variegata</name>
    <name type="common">Bagworm moth</name>
    <name type="synonym">Eumeta japonica</name>
    <dbReference type="NCBI Taxonomy" id="151549"/>
    <lineage>
        <taxon>Eukaryota</taxon>
        <taxon>Metazoa</taxon>
        <taxon>Ecdysozoa</taxon>
        <taxon>Arthropoda</taxon>
        <taxon>Hexapoda</taxon>
        <taxon>Insecta</taxon>
        <taxon>Pterygota</taxon>
        <taxon>Neoptera</taxon>
        <taxon>Endopterygota</taxon>
        <taxon>Lepidoptera</taxon>
        <taxon>Glossata</taxon>
        <taxon>Ditrysia</taxon>
        <taxon>Tineoidea</taxon>
        <taxon>Psychidae</taxon>
        <taxon>Oiketicinae</taxon>
        <taxon>Eumeta</taxon>
    </lineage>
</organism>
<dbReference type="EMBL" id="BGZK01001380">
    <property type="protein sequence ID" value="GBP78688.1"/>
    <property type="molecule type" value="Genomic_DNA"/>
</dbReference>
<feature type="compositionally biased region" description="Low complexity" evidence="1">
    <location>
        <begin position="27"/>
        <end position="39"/>
    </location>
</feature>
<comment type="caution">
    <text evidence="2">The sequence shown here is derived from an EMBL/GenBank/DDBJ whole genome shotgun (WGS) entry which is preliminary data.</text>
</comment>
<feature type="region of interest" description="Disordered" evidence="1">
    <location>
        <begin position="1"/>
        <end position="52"/>
    </location>
</feature>
<gene>
    <name evidence="2" type="ORF">EVAR_45577_1</name>
</gene>
<proteinExistence type="predicted"/>
<keyword evidence="3" id="KW-1185">Reference proteome</keyword>